<evidence type="ECO:0000313" key="3">
    <source>
        <dbReference type="Proteomes" id="UP000326344"/>
    </source>
</evidence>
<sequence>MTNRLFIRAYLFSACFLNCFLSGFTSLAQIDVIAVDTTTGVPAKALPFNRPFILKIPAKQKEYSSMYLIDHIGNKTLSETIQKRTTEIVSRIDDSGNTITDTLFKDYHLRPIPPAYFFMAKEGTKNSLFIRFKDTITLKPNKLYSLVIATDPDARTLTIFNALHESMKITGTATGDKLKKAKQISKAMDVYKSLADKVNEQLGIYFNIRFIDYISETDVASLPESDFDNDGIVTRNSVNIGGKTITIINKNVVQDILKFHNQKIEVLYDAIDAESTNLTTHISTNGANFIPSNTEKAKLALLNKAYISVDFREHSKLKEQFTQDNNRVLKTVNKLLSQSRTETDAIMQGLQPFLCSLCKPAKSTDYGNRLKNIEETFADIQRIYLLAQVLASQETALNDTFTYFESLLASVTTSRGYLKIMSEKISEVQDEIKKNALFSGADVTNGDTFIFSFETRTKLSIVPEVGLVTNRLFKSGRNSNFLLIPYLGASINFSQIDRDVPFKLIRKKTLWQRLSLVVGYSLVPLKDDYTQAPRDDFFEKSSLLTGLGFRFSNTVKLIGGYTWYYKRPASLELPRQLTNLPFIGVSFDMDIKKYIETIFSAVTPLRGTKTVESKAD</sequence>
<comment type="caution">
    <text evidence="2">The sequence shown here is derived from an EMBL/GenBank/DDBJ whole genome shotgun (WGS) entry which is preliminary data.</text>
</comment>
<evidence type="ECO:0000256" key="1">
    <source>
        <dbReference type="SAM" id="SignalP"/>
    </source>
</evidence>
<organism evidence="2 3">
    <name type="scientific">Larkinella humicola</name>
    <dbReference type="NCBI Taxonomy" id="2607654"/>
    <lineage>
        <taxon>Bacteria</taxon>
        <taxon>Pseudomonadati</taxon>
        <taxon>Bacteroidota</taxon>
        <taxon>Cytophagia</taxon>
        <taxon>Cytophagales</taxon>
        <taxon>Spirosomataceae</taxon>
        <taxon>Larkinella</taxon>
    </lineage>
</organism>
<protein>
    <submittedName>
        <fullName evidence="2">Uncharacterized protein</fullName>
    </submittedName>
</protein>
<feature type="signal peptide" evidence="1">
    <location>
        <begin position="1"/>
        <end position="28"/>
    </location>
</feature>
<name>A0A5N1JJ34_9BACT</name>
<dbReference type="Proteomes" id="UP000326344">
    <property type="component" value="Unassembled WGS sequence"/>
</dbReference>
<dbReference type="AlphaFoldDB" id="A0A5N1JJ34"/>
<accession>A0A5N1JJ34</accession>
<evidence type="ECO:0000313" key="2">
    <source>
        <dbReference type="EMBL" id="KAA9356455.1"/>
    </source>
</evidence>
<keyword evidence="3" id="KW-1185">Reference proteome</keyword>
<dbReference type="RefSeq" id="WP_150874610.1">
    <property type="nucleotide sequence ID" value="NZ_VTWS01000001.1"/>
</dbReference>
<proteinExistence type="predicted"/>
<keyword evidence="1" id="KW-0732">Signal</keyword>
<reference evidence="2 3" key="1">
    <citation type="submission" date="2019-09" db="EMBL/GenBank/DDBJ databases">
        <title>Genome Sequence of Larkinella sp MA1.</title>
        <authorList>
            <person name="Srinivasan S."/>
        </authorList>
    </citation>
    <scope>NUCLEOTIDE SEQUENCE [LARGE SCALE GENOMIC DNA]</scope>
    <source>
        <strain evidence="2 3">MA1</strain>
    </source>
</reference>
<dbReference type="EMBL" id="VTWS01000001">
    <property type="protein sequence ID" value="KAA9356455.1"/>
    <property type="molecule type" value="Genomic_DNA"/>
</dbReference>
<gene>
    <name evidence="2" type="ORF">F0P93_01500</name>
</gene>
<feature type="chain" id="PRO_5024939430" evidence="1">
    <location>
        <begin position="29"/>
        <end position="616"/>
    </location>
</feature>